<dbReference type="SUPFAM" id="SSF53474">
    <property type="entry name" value="alpha/beta-Hydrolases"/>
    <property type="match status" value="1"/>
</dbReference>
<dbReference type="InterPro" id="IPR029058">
    <property type="entry name" value="AB_hydrolase_fold"/>
</dbReference>
<sequence>MPGELKLPRRGGMPPGGIVRLRVEPDIFEHSFRNGFHDGTSSIRFCFYYTAENAVFHRPQPPGPVQSGPIFAECERKRLKAGIPDLYSRQLQEARMKYSVTAAAAALLSAAVFAGAGAALNPARVEVTGVTDRDPLSYRAGETIIFEIRTDYGGQKAEGDYFLAWERSGDDGRTERGRERVSARPLVLRTSLDRPGFVRITATLLDAGGKPLPTRNNWGQPMNCGFEGGAGVEPDKLAGLPEIADFDAFWRRQKARLAAVPLKYRLEQQTSPLKNVTVYAATVDCAGPRPVTGYLTVPAGARKRSLPVRAVFAGYGVEKQNPPQQGPEDCIVFHVNAHGFELNRDADYYAGFARAIESNGFSYAFDPKQNADPERAYFNGMALRVLRSLEFLKALPEWDGVRLEVAGGSQGGLQAIWGAGLDPDVTGCKADIPWCCDLAGAAKLGRLNGWHPEYRRPLDYYDAVNHAKRIRCPVEITRAGLGDYTCAPSGVAILYNSIESPKKITWVQGSTHGYMPKNPQRIVREK</sequence>
<reference evidence="5 6" key="1">
    <citation type="submission" date="2019-08" db="EMBL/GenBank/DDBJ databases">
        <title>In-depth cultivation of the pig gut microbiome towards novel bacterial diversity and tailored functional studies.</title>
        <authorList>
            <person name="Wylensek D."/>
            <person name="Hitch T.C.A."/>
            <person name="Clavel T."/>
        </authorList>
    </citation>
    <scope>NUCLEOTIDE SEQUENCE [LARGE SCALE GENOMIC DNA]</scope>
    <source>
        <strain evidence="5 6">BBE-744-WT-12</strain>
    </source>
</reference>
<protein>
    <submittedName>
        <fullName evidence="5">Acetylxylan esterase</fullName>
    </submittedName>
</protein>
<dbReference type="InterPro" id="IPR039069">
    <property type="entry name" value="CE7"/>
</dbReference>
<feature type="domain" description="Acetyl xylan esterase" evidence="4">
    <location>
        <begin position="244"/>
        <end position="444"/>
    </location>
</feature>
<dbReference type="PANTHER" id="PTHR40111:SF1">
    <property type="entry name" value="CEPHALOSPORIN-C DEACETYLASE"/>
    <property type="match status" value="1"/>
</dbReference>
<feature type="domain" description="Acetyl xylan esterase" evidence="4">
    <location>
        <begin position="457"/>
        <end position="517"/>
    </location>
</feature>
<evidence type="ECO:0000313" key="6">
    <source>
        <dbReference type="Proteomes" id="UP000435649"/>
    </source>
</evidence>
<dbReference type="GO" id="GO:0005976">
    <property type="term" value="P:polysaccharide metabolic process"/>
    <property type="evidence" value="ECO:0007669"/>
    <property type="project" value="TreeGrafter"/>
</dbReference>
<keyword evidence="3" id="KW-0472">Membrane</keyword>
<dbReference type="InterPro" id="IPR008391">
    <property type="entry name" value="AXE1_dom"/>
</dbReference>
<keyword evidence="3" id="KW-0812">Transmembrane</keyword>
<keyword evidence="6" id="KW-1185">Reference proteome</keyword>
<dbReference type="PANTHER" id="PTHR40111">
    <property type="entry name" value="CEPHALOSPORIN-C DEACETYLASE"/>
    <property type="match status" value="1"/>
</dbReference>
<feature type="binding site" evidence="2">
    <location>
        <position position="315"/>
    </location>
    <ligand>
        <name>substrate</name>
    </ligand>
</feature>
<dbReference type="Pfam" id="PF05448">
    <property type="entry name" value="AXE1"/>
    <property type="match status" value="2"/>
</dbReference>
<evidence type="ECO:0000256" key="1">
    <source>
        <dbReference type="PIRSR" id="PIRSR639069-1"/>
    </source>
</evidence>
<evidence type="ECO:0000256" key="3">
    <source>
        <dbReference type="SAM" id="Phobius"/>
    </source>
</evidence>
<dbReference type="Gene3D" id="3.40.50.1820">
    <property type="entry name" value="alpha/beta hydrolase"/>
    <property type="match status" value="1"/>
</dbReference>
<feature type="active site" description="Charge relay system" evidence="1">
    <location>
        <position position="512"/>
    </location>
</feature>
<comment type="caution">
    <text evidence="5">The sequence shown here is derived from an EMBL/GenBank/DDBJ whole genome shotgun (WGS) entry which is preliminary data.</text>
</comment>
<organism evidence="5 6">
    <name type="scientific">Victivallis lenta</name>
    <dbReference type="NCBI Taxonomy" id="2606640"/>
    <lineage>
        <taxon>Bacteria</taxon>
        <taxon>Pseudomonadati</taxon>
        <taxon>Lentisphaerota</taxon>
        <taxon>Lentisphaeria</taxon>
        <taxon>Victivallales</taxon>
        <taxon>Victivallaceae</taxon>
        <taxon>Victivallis</taxon>
    </lineage>
</organism>
<keyword evidence="3" id="KW-1133">Transmembrane helix</keyword>
<feature type="active site" description="Nucleophile" evidence="1">
    <location>
        <position position="409"/>
    </location>
</feature>
<evidence type="ECO:0000256" key="2">
    <source>
        <dbReference type="PIRSR" id="PIRSR639069-2"/>
    </source>
</evidence>
<evidence type="ECO:0000259" key="4">
    <source>
        <dbReference type="Pfam" id="PF05448"/>
    </source>
</evidence>
<dbReference type="Proteomes" id="UP000435649">
    <property type="component" value="Unassembled WGS sequence"/>
</dbReference>
<dbReference type="AlphaFoldDB" id="A0A844G3X7"/>
<feature type="active site" description="Charge relay system" evidence="1">
    <location>
        <position position="483"/>
    </location>
</feature>
<gene>
    <name evidence="5" type="ORF">FYJ85_09195</name>
</gene>
<proteinExistence type="predicted"/>
<dbReference type="GO" id="GO:0052689">
    <property type="term" value="F:carboxylic ester hydrolase activity"/>
    <property type="evidence" value="ECO:0007669"/>
    <property type="project" value="TreeGrafter"/>
</dbReference>
<dbReference type="EMBL" id="VUNS01000008">
    <property type="protein sequence ID" value="MST97218.1"/>
    <property type="molecule type" value="Genomic_DNA"/>
</dbReference>
<feature type="transmembrane region" description="Helical" evidence="3">
    <location>
        <begin position="98"/>
        <end position="120"/>
    </location>
</feature>
<accession>A0A844G3X7</accession>
<name>A0A844G3X7_9BACT</name>
<evidence type="ECO:0000313" key="5">
    <source>
        <dbReference type="EMBL" id="MST97218.1"/>
    </source>
</evidence>